<dbReference type="Pfam" id="PF08530">
    <property type="entry name" value="PepX_C"/>
    <property type="match status" value="1"/>
</dbReference>
<reference evidence="5" key="1">
    <citation type="journal article" date="2019" name="Int. J. Syst. Evol. Microbiol.">
        <title>The Global Catalogue of Microorganisms (GCM) 10K type strain sequencing project: providing services to taxonomists for standard genome sequencing and annotation.</title>
        <authorList>
            <consortium name="The Broad Institute Genomics Platform"/>
            <consortium name="The Broad Institute Genome Sequencing Center for Infectious Disease"/>
            <person name="Wu L."/>
            <person name="Ma J."/>
        </authorList>
    </citation>
    <scope>NUCLEOTIDE SEQUENCE [LARGE SCALE GENOMIC DNA]</scope>
    <source>
        <strain evidence="5">CGMCC 1.15795</strain>
    </source>
</reference>
<dbReference type="InterPro" id="IPR008979">
    <property type="entry name" value="Galactose-bd-like_sf"/>
</dbReference>
<proteinExistence type="predicted"/>
<accession>A0ABW4QRM7</accession>
<dbReference type="Gene3D" id="2.60.120.260">
    <property type="entry name" value="Galactose-binding domain-like"/>
    <property type="match status" value="1"/>
</dbReference>
<evidence type="ECO:0000256" key="2">
    <source>
        <dbReference type="SAM" id="SignalP"/>
    </source>
</evidence>
<dbReference type="Gene3D" id="1.10.3020.10">
    <property type="entry name" value="alpha-amino acid ester hydrolase ( Helical cap domain)"/>
    <property type="match status" value="1"/>
</dbReference>
<comment type="caution">
    <text evidence="4">The sequence shown here is derived from an EMBL/GenBank/DDBJ whole genome shotgun (WGS) entry which is preliminary data.</text>
</comment>
<dbReference type="RefSeq" id="WP_382312614.1">
    <property type="nucleotide sequence ID" value="NZ_JBHUFD010000002.1"/>
</dbReference>
<keyword evidence="1 4" id="KW-0378">Hydrolase</keyword>
<dbReference type="GO" id="GO:0016787">
    <property type="term" value="F:hydrolase activity"/>
    <property type="evidence" value="ECO:0007669"/>
    <property type="project" value="UniProtKB-KW"/>
</dbReference>
<evidence type="ECO:0000259" key="3">
    <source>
        <dbReference type="SMART" id="SM00939"/>
    </source>
</evidence>
<sequence length="659" mass="74353">MKKTYAALLLLGLGLATAAAHAQAPPPAPQTSSEDDFRNKILADTLYIRQHYAKMEYQIAMRDGVKLYTEVYVPRDADKVRYPIMLNRTPYSARPYGPGKYRVRISPNSQMVHEGYIFAFQDVRGRYMSEGVFEDVRPQLPPHAPKTAIDESTDTFDTIEFLTKKGPRNNGRVGQWGISYPGFYTTVGLLSRHPALKAASPQAPVTDWFWDDDHHNGAYFLTGVMGFWGNFGQPRPTPLAQYPEGPQMGTPDGYAFYQQLGPLKNVNTTYFHDQYKHWNDIVAHPNYDAFWQARNPRPHLRDLKTAVLVVGGFNDAEDLFGTLNTYQTIEKQNPGLSNRFVMGPWVHGGWSGTTGEMVGNVAYGPSPSRWYQEHIEAPFFKSYLKDDKPGAAVAALPEATVFEGGTNRWRTFDAWPPKPAQERTLYFRQAGGLSFSPPTSGDNERRRPEVNFEFDQFVSDPAHPVPYTEATAPSMTREYMTDDQRFASRRPDVLTYQTPPLDEDLTLAGPILARLQVATTGTDADWVVKIIDVYPDDTPDNPRTAPGVHLGGYQQMVRSEVMRGRFRESFTTPKAFVANEVTAVPFTVQDVLHTFKKGHRLMVQVQSTWFPLVDRNPQTYVPNIYEANETDFKTQTHQLYHNPGHASQLVVKVLPAAAQ</sequence>
<dbReference type="SUPFAM" id="SSF49785">
    <property type="entry name" value="Galactose-binding domain-like"/>
    <property type="match status" value="1"/>
</dbReference>
<feature type="domain" description="Xaa-Pro dipeptidyl-peptidase C-terminal" evidence="3">
    <location>
        <begin position="377"/>
        <end position="650"/>
    </location>
</feature>
<feature type="signal peptide" evidence="2">
    <location>
        <begin position="1"/>
        <end position="22"/>
    </location>
</feature>
<dbReference type="Gene3D" id="3.40.50.1820">
    <property type="entry name" value="alpha/beta hydrolase"/>
    <property type="match status" value="1"/>
</dbReference>
<evidence type="ECO:0000313" key="5">
    <source>
        <dbReference type="Proteomes" id="UP001597197"/>
    </source>
</evidence>
<evidence type="ECO:0000256" key="1">
    <source>
        <dbReference type="ARBA" id="ARBA00022801"/>
    </source>
</evidence>
<gene>
    <name evidence="4" type="ORF">ACFSDX_07290</name>
</gene>
<dbReference type="EMBL" id="JBHUFD010000002">
    <property type="protein sequence ID" value="MFD1872225.1"/>
    <property type="molecule type" value="Genomic_DNA"/>
</dbReference>
<dbReference type="InterPro" id="IPR013736">
    <property type="entry name" value="Xaa-Pro_dipept_C"/>
</dbReference>
<organism evidence="4 5">
    <name type="scientific">Hymenobacter bucti</name>
    <dbReference type="NCBI Taxonomy" id="1844114"/>
    <lineage>
        <taxon>Bacteria</taxon>
        <taxon>Pseudomonadati</taxon>
        <taxon>Bacteroidota</taxon>
        <taxon>Cytophagia</taxon>
        <taxon>Cytophagales</taxon>
        <taxon>Hymenobacteraceae</taxon>
        <taxon>Hymenobacter</taxon>
    </lineage>
</organism>
<dbReference type="SMART" id="SM00939">
    <property type="entry name" value="PepX_C"/>
    <property type="match status" value="1"/>
</dbReference>
<name>A0ABW4QRM7_9BACT</name>
<evidence type="ECO:0000313" key="4">
    <source>
        <dbReference type="EMBL" id="MFD1872225.1"/>
    </source>
</evidence>
<dbReference type="NCBIfam" id="TIGR00976">
    <property type="entry name" value="CocE_NonD"/>
    <property type="match status" value="1"/>
</dbReference>
<dbReference type="Pfam" id="PF02129">
    <property type="entry name" value="Peptidase_S15"/>
    <property type="match status" value="1"/>
</dbReference>
<feature type="chain" id="PRO_5046008286" evidence="2">
    <location>
        <begin position="23"/>
        <end position="659"/>
    </location>
</feature>
<keyword evidence="5" id="KW-1185">Reference proteome</keyword>
<dbReference type="InterPro" id="IPR005674">
    <property type="entry name" value="CocE/Ser_esterase"/>
</dbReference>
<dbReference type="Proteomes" id="UP001597197">
    <property type="component" value="Unassembled WGS sequence"/>
</dbReference>
<dbReference type="InterPro" id="IPR000383">
    <property type="entry name" value="Xaa-Pro-like_dom"/>
</dbReference>
<keyword evidence="2" id="KW-0732">Signal</keyword>
<dbReference type="InterPro" id="IPR029058">
    <property type="entry name" value="AB_hydrolase_fold"/>
</dbReference>
<protein>
    <submittedName>
        <fullName evidence="4">CocE/NonD family hydrolase</fullName>
    </submittedName>
</protein>
<dbReference type="SUPFAM" id="SSF53474">
    <property type="entry name" value="alpha/beta-Hydrolases"/>
    <property type="match status" value="1"/>
</dbReference>